<protein>
    <submittedName>
        <fullName evidence="7">LemA protein</fullName>
    </submittedName>
</protein>
<dbReference type="EMBL" id="JACICA010000004">
    <property type="protein sequence ID" value="MBB3702694.1"/>
    <property type="molecule type" value="Genomic_DNA"/>
</dbReference>
<dbReference type="InterPro" id="IPR007156">
    <property type="entry name" value="MamQ_LemA"/>
</dbReference>
<dbReference type="GO" id="GO:0016020">
    <property type="term" value="C:membrane"/>
    <property type="evidence" value="ECO:0007669"/>
    <property type="project" value="UniProtKB-SubCell"/>
</dbReference>
<organism evidence="7 8">
    <name type="scientific">Alloprevotella rava</name>
    <dbReference type="NCBI Taxonomy" id="671218"/>
    <lineage>
        <taxon>Bacteria</taxon>
        <taxon>Pseudomonadati</taxon>
        <taxon>Bacteroidota</taxon>
        <taxon>Bacteroidia</taxon>
        <taxon>Bacteroidales</taxon>
        <taxon>Prevotellaceae</taxon>
        <taxon>Alloprevotella</taxon>
    </lineage>
</organism>
<evidence type="ECO:0000256" key="2">
    <source>
        <dbReference type="ARBA" id="ARBA00008854"/>
    </source>
</evidence>
<evidence type="ECO:0000256" key="1">
    <source>
        <dbReference type="ARBA" id="ARBA00004167"/>
    </source>
</evidence>
<evidence type="ECO:0000313" key="8">
    <source>
        <dbReference type="Proteomes" id="UP000541425"/>
    </source>
</evidence>
<dbReference type="Gene3D" id="1.20.1440.20">
    <property type="entry name" value="LemA-like domain"/>
    <property type="match status" value="1"/>
</dbReference>
<accession>A0A7W5UWB8</accession>
<keyword evidence="6" id="KW-0175">Coiled coil</keyword>
<keyword evidence="3" id="KW-0812">Transmembrane</keyword>
<comment type="subcellular location">
    <subcellularLocation>
        <location evidence="1">Membrane</location>
        <topology evidence="1">Single-pass membrane protein</topology>
    </subcellularLocation>
</comment>
<reference evidence="7 8" key="1">
    <citation type="submission" date="2020-08" db="EMBL/GenBank/DDBJ databases">
        <title>Genomic Encyclopedia of Type Strains, Phase IV (KMG-IV): sequencing the most valuable type-strain genomes for metagenomic binning, comparative biology and taxonomic classification.</title>
        <authorList>
            <person name="Goeker M."/>
        </authorList>
    </citation>
    <scope>NUCLEOTIDE SEQUENCE [LARGE SCALE GENOMIC DNA]</scope>
    <source>
        <strain evidence="7 8">DSM 22548</strain>
    </source>
</reference>
<dbReference type="AlphaFoldDB" id="A0A7W5UWB8"/>
<keyword evidence="5" id="KW-0472">Membrane</keyword>
<gene>
    <name evidence="7" type="ORF">FHS60_001157</name>
</gene>
<dbReference type="InterPro" id="IPR023353">
    <property type="entry name" value="LemA-like_dom_sf"/>
</dbReference>
<sequence length="202" mass="22573">MKSISVLPKSMIVLLSFLAIIGLGLLWGVIVRNGLVQEDENVSTAWANVQTQYQRRADLIPNLVNTVKGYAKHEEQTFKEVVEARAKATQITVNPENLTPEKLKEYQAAQGELGSALGKLIAVSENYPQLKANENFMELQAQLEGTENRINESRKRYNESVQSYNVKVRTFPSNLIANICGFQTKNKFEADAAAQNAPKVEF</sequence>
<feature type="coiled-coil region" evidence="6">
    <location>
        <begin position="129"/>
        <end position="156"/>
    </location>
</feature>
<evidence type="ECO:0000256" key="5">
    <source>
        <dbReference type="ARBA" id="ARBA00023136"/>
    </source>
</evidence>
<dbReference type="PANTHER" id="PTHR34478">
    <property type="entry name" value="PROTEIN LEMA"/>
    <property type="match status" value="1"/>
</dbReference>
<evidence type="ECO:0000256" key="4">
    <source>
        <dbReference type="ARBA" id="ARBA00022989"/>
    </source>
</evidence>
<keyword evidence="4" id="KW-1133">Transmembrane helix</keyword>
<comment type="caution">
    <text evidence="7">The sequence shown here is derived from an EMBL/GenBank/DDBJ whole genome shotgun (WGS) entry which is preliminary data.</text>
</comment>
<dbReference type="Pfam" id="PF04011">
    <property type="entry name" value="LemA"/>
    <property type="match status" value="1"/>
</dbReference>
<evidence type="ECO:0000256" key="6">
    <source>
        <dbReference type="SAM" id="Coils"/>
    </source>
</evidence>
<dbReference type="Proteomes" id="UP000541425">
    <property type="component" value="Unassembled WGS sequence"/>
</dbReference>
<evidence type="ECO:0000256" key="3">
    <source>
        <dbReference type="ARBA" id="ARBA00022692"/>
    </source>
</evidence>
<dbReference type="RefSeq" id="WP_183696088.1">
    <property type="nucleotide sequence ID" value="NZ_JACICA010000004.1"/>
</dbReference>
<dbReference type="SUPFAM" id="SSF140478">
    <property type="entry name" value="LemA-like"/>
    <property type="match status" value="1"/>
</dbReference>
<dbReference type="PANTHER" id="PTHR34478:SF2">
    <property type="entry name" value="MEMBRANE PROTEIN"/>
    <property type="match status" value="1"/>
</dbReference>
<evidence type="ECO:0000313" key="7">
    <source>
        <dbReference type="EMBL" id="MBB3702694.1"/>
    </source>
</evidence>
<comment type="similarity">
    <text evidence="2">Belongs to the LemA family.</text>
</comment>
<name>A0A7W5UWB8_9BACT</name>
<proteinExistence type="inferred from homology"/>